<dbReference type="CDD" id="cd01948">
    <property type="entry name" value="EAL"/>
    <property type="match status" value="1"/>
</dbReference>
<sequence>MIQENEQIQEWMNTIDEFLIVVDGNGTIVRVNQSWIDFCMENNVGEPMWKTGHNYFDQLRDCEKHNEIQAIQSVINCDLSEHKQLYPLLLKNGETQWLSVKVRAIKLLSTGTCGAIIYQKPVSLHDIEPLTAESILESMTDGFVLLNDQFQFYYVNEIAEVMFRIKRESIVGIGLFDAFPEAVGTPFHQTYEKAMKEQITIEFMDYYEPLNTWLQVKVCPLKNGGLALYFQDVSKLKKIEAKLSDSVNYDYLTGLPNRRHLSIKANSFIAQTKKFSIFYLNIDNLKLVNAVYNHDAGDTMLKNIAEKLKVLTSNKCEVVRLDGNEFAIMYEPEIGERLAYFAETIIEIFKQPFTLNNFHTISINVSIGISCFPFDAQQFSEVISYAETAMQEAKKIRGSSYVFFRPAMHNIRSRKALIEESLERNLTSGGLYYCLQPQINGNSGEIVGVEVLARWNHPELGEISPLEFIEVAEETGAIVPLTLYLTESMFAQLKEWKIRFGRSLPVAINMTPSLLANPKFFDSFFELIEKYEIQPQLIEIEITEQAELTYSHGILENLLLCKSKGVSIAIDDFGTGFSMISYLTHFPITTIKIDKSFIQKIGQDKKSEAVLKSLIHLAKSIECDLVAEGVERLEEVEFLKSNDCIIYQGYLYDKPLKVHDFEMKYLLRNYRFA</sequence>
<name>A0A2P8H1Z3_9BACL</name>
<proteinExistence type="predicted"/>
<dbReference type="Gene3D" id="3.20.20.450">
    <property type="entry name" value="EAL domain"/>
    <property type="match status" value="1"/>
</dbReference>
<dbReference type="SUPFAM" id="SSF141868">
    <property type="entry name" value="EAL domain-like"/>
    <property type="match status" value="1"/>
</dbReference>
<dbReference type="InterPro" id="IPR035965">
    <property type="entry name" value="PAS-like_dom_sf"/>
</dbReference>
<dbReference type="CDD" id="cd01949">
    <property type="entry name" value="GGDEF"/>
    <property type="match status" value="1"/>
</dbReference>
<dbReference type="InterPro" id="IPR035919">
    <property type="entry name" value="EAL_sf"/>
</dbReference>
<dbReference type="SMART" id="SM00267">
    <property type="entry name" value="GGDEF"/>
    <property type="match status" value="1"/>
</dbReference>
<dbReference type="EMBL" id="PYAT01000006">
    <property type="protein sequence ID" value="PSL40231.1"/>
    <property type="molecule type" value="Genomic_DNA"/>
</dbReference>
<evidence type="ECO:0000259" key="2">
    <source>
        <dbReference type="PROSITE" id="PS50887"/>
    </source>
</evidence>
<dbReference type="SUPFAM" id="SSF55073">
    <property type="entry name" value="Nucleotide cyclase"/>
    <property type="match status" value="1"/>
</dbReference>
<dbReference type="PANTHER" id="PTHR33121:SF79">
    <property type="entry name" value="CYCLIC DI-GMP PHOSPHODIESTERASE PDED-RELATED"/>
    <property type="match status" value="1"/>
</dbReference>
<dbReference type="InterPro" id="IPR000014">
    <property type="entry name" value="PAS"/>
</dbReference>
<evidence type="ECO:0000313" key="3">
    <source>
        <dbReference type="EMBL" id="PSL40231.1"/>
    </source>
</evidence>
<dbReference type="NCBIfam" id="TIGR00254">
    <property type="entry name" value="GGDEF"/>
    <property type="match status" value="1"/>
</dbReference>
<dbReference type="InterPro" id="IPR029787">
    <property type="entry name" value="Nucleotide_cyclase"/>
</dbReference>
<protein>
    <submittedName>
        <fullName evidence="3">Diguanylate cyclase (GGDEF)-like protein</fullName>
    </submittedName>
</protein>
<accession>A0A2P8H1Z3</accession>
<dbReference type="SMART" id="SM00052">
    <property type="entry name" value="EAL"/>
    <property type="match status" value="1"/>
</dbReference>
<dbReference type="Gene3D" id="3.30.450.20">
    <property type="entry name" value="PAS domain"/>
    <property type="match status" value="1"/>
</dbReference>
<evidence type="ECO:0000313" key="4">
    <source>
        <dbReference type="Proteomes" id="UP000242682"/>
    </source>
</evidence>
<dbReference type="InterPro" id="IPR001633">
    <property type="entry name" value="EAL_dom"/>
</dbReference>
<dbReference type="InterPro" id="IPR013656">
    <property type="entry name" value="PAS_4"/>
</dbReference>
<feature type="domain" description="EAL" evidence="1">
    <location>
        <begin position="415"/>
        <end position="669"/>
    </location>
</feature>
<dbReference type="Pfam" id="PF08448">
    <property type="entry name" value="PAS_4"/>
    <property type="match status" value="1"/>
</dbReference>
<dbReference type="Proteomes" id="UP000242682">
    <property type="component" value="Unassembled WGS sequence"/>
</dbReference>
<organism evidence="3 4">
    <name type="scientific">Planomicrobium soli</name>
    <dbReference type="NCBI Taxonomy" id="1176648"/>
    <lineage>
        <taxon>Bacteria</taxon>
        <taxon>Bacillati</taxon>
        <taxon>Bacillota</taxon>
        <taxon>Bacilli</taxon>
        <taxon>Bacillales</taxon>
        <taxon>Caryophanaceae</taxon>
        <taxon>Planomicrobium</taxon>
    </lineage>
</organism>
<dbReference type="SUPFAM" id="SSF55785">
    <property type="entry name" value="PYP-like sensor domain (PAS domain)"/>
    <property type="match status" value="1"/>
</dbReference>
<dbReference type="Pfam" id="PF13426">
    <property type="entry name" value="PAS_9"/>
    <property type="match status" value="1"/>
</dbReference>
<dbReference type="PROSITE" id="PS50887">
    <property type="entry name" value="GGDEF"/>
    <property type="match status" value="1"/>
</dbReference>
<gene>
    <name evidence="3" type="ORF">B0H99_106251</name>
</gene>
<comment type="caution">
    <text evidence="3">The sequence shown here is derived from an EMBL/GenBank/DDBJ whole genome shotgun (WGS) entry which is preliminary data.</text>
</comment>
<dbReference type="InterPro" id="IPR050706">
    <property type="entry name" value="Cyclic-di-GMP_PDE-like"/>
</dbReference>
<dbReference type="SMART" id="SM00091">
    <property type="entry name" value="PAS"/>
    <property type="match status" value="2"/>
</dbReference>
<dbReference type="Pfam" id="PF00990">
    <property type="entry name" value="GGDEF"/>
    <property type="match status" value="1"/>
</dbReference>
<reference evidence="3 4" key="1">
    <citation type="submission" date="2018-03" db="EMBL/GenBank/DDBJ databases">
        <title>Genomic Encyclopedia of Type Strains, Phase III (KMG-III): the genomes of soil and plant-associated and newly described type strains.</title>
        <authorList>
            <person name="Whitman W."/>
        </authorList>
    </citation>
    <scope>NUCLEOTIDE SEQUENCE [LARGE SCALE GENOMIC DNA]</scope>
    <source>
        <strain evidence="3 4">CGMCC 1.12259</strain>
    </source>
</reference>
<dbReference type="Gene3D" id="3.30.70.270">
    <property type="match status" value="1"/>
</dbReference>
<keyword evidence="4" id="KW-1185">Reference proteome</keyword>
<evidence type="ECO:0000259" key="1">
    <source>
        <dbReference type="PROSITE" id="PS50883"/>
    </source>
</evidence>
<dbReference type="Pfam" id="PF00563">
    <property type="entry name" value="EAL"/>
    <property type="match status" value="1"/>
</dbReference>
<dbReference type="AlphaFoldDB" id="A0A2P8H1Z3"/>
<feature type="domain" description="GGDEF" evidence="2">
    <location>
        <begin position="273"/>
        <end position="406"/>
    </location>
</feature>
<dbReference type="GO" id="GO:0071111">
    <property type="term" value="F:cyclic-guanylate-specific phosphodiesterase activity"/>
    <property type="evidence" value="ECO:0007669"/>
    <property type="project" value="InterPro"/>
</dbReference>
<dbReference type="PROSITE" id="PS50883">
    <property type="entry name" value="EAL"/>
    <property type="match status" value="1"/>
</dbReference>
<dbReference type="InterPro" id="IPR000160">
    <property type="entry name" value="GGDEF_dom"/>
</dbReference>
<dbReference type="InterPro" id="IPR043128">
    <property type="entry name" value="Rev_trsase/Diguanyl_cyclase"/>
</dbReference>
<dbReference type="PANTHER" id="PTHR33121">
    <property type="entry name" value="CYCLIC DI-GMP PHOSPHODIESTERASE PDEF"/>
    <property type="match status" value="1"/>
</dbReference>
<dbReference type="RefSeq" id="WP_245894487.1">
    <property type="nucleotide sequence ID" value="NZ_PYAT01000006.1"/>
</dbReference>